<comment type="caution">
    <text evidence="3">The sequence shown here is derived from an EMBL/GenBank/DDBJ whole genome shotgun (WGS) entry which is preliminary data.</text>
</comment>
<feature type="domain" description="DNA2/NAM7 helicase helicase" evidence="1">
    <location>
        <begin position="578"/>
        <end position="927"/>
    </location>
</feature>
<feature type="domain" description="DNA2/NAM7 helicase-like C-terminal" evidence="2">
    <location>
        <begin position="944"/>
        <end position="1170"/>
    </location>
</feature>
<dbReference type="InterPro" id="IPR041677">
    <property type="entry name" value="DNA2/NAM7_AAA_11"/>
</dbReference>
<dbReference type="Pfam" id="PF13087">
    <property type="entry name" value="AAA_12"/>
    <property type="match status" value="1"/>
</dbReference>
<gene>
    <name evidence="3" type="ORF">EC957_005710</name>
</gene>
<dbReference type="SUPFAM" id="SSF52540">
    <property type="entry name" value="P-loop containing nucleoside triphosphate hydrolases"/>
    <property type="match status" value="1"/>
</dbReference>
<dbReference type="GO" id="GO:0031380">
    <property type="term" value="C:nuclear RNA-directed RNA polymerase complex"/>
    <property type="evidence" value="ECO:0007669"/>
    <property type="project" value="TreeGrafter"/>
</dbReference>
<dbReference type="InterPro" id="IPR047187">
    <property type="entry name" value="SF1_C_Upf1"/>
</dbReference>
<accession>A0A9P6FEM3</accession>
<organism evidence="3 4">
    <name type="scientific">Mortierella hygrophila</name>
    <dbReference type="NCBI Taxonomy" id="979708"/>
    <lineage>
        <taxon>Eukaryota</taxon>
        <taxon>Fungi</taxon>
        <taxon>Fungi incertae sedis</taxon>
        <taxon>Mucoromycota</taxon>
        <taxon>Mortierellomycotina</taxon>
        <taxon>Mortierellomycetes</taxon>
        <taxon>Mortierellales</taxon>
        <taxon>Mortierellaceae</taxon>
        <taxon>Mortierella</taxon>
    </lineage>
</organism>
<evidence type="ECO:0000259" key="2">
    <source>
        <dbReference type="Pfam" id="PF13087"/>
    </source>
</evidence>
<dbReference type="Proteomes" id="UP000723463">
    <property type="component" value="Unassembled WGS sequence"/>
</dbReference>
<evidence type="ECO:0000313" key="4">
    <source>
        <dbReference type="Proteomes" id="UP000723463"/>
    </source>
</evidence>
<dbReference type="Gene3D" id="3.40.50.300">
    <property type="entry name" value="P-loop containing nucleotide triphosphate hydrolases"/>
    <property type="match status" value="3"/>
</dbReference>
<evidence type="ECO:0000313" key="3">
    <source>
        <dbReference type="EMBL" id="KAF9548776.1"/>
    </source>
</evidence>
<dbReference type="CDD" id="cd18808">
    <property type="entry name" value="SF1_C_Upf1"/>
    <property type="match status" value="1"/>
</dbReference>
<dbReference type="EMBL" id="JAAAXW010000026">
    <property type="protein sequence ID" value="KAF9548776.1"/>
    <property type="molecule type" value="Genomic_DNA"/>
</dbReference>
<dbReference type="InterPro" id="IPR041679">
    <property type="entry name" value="DNA2/NAM7-like_C"/>
</dbReference>
<dbReference type="PANTHER" id="PTHR10887">
    <property type="entry name" value="DNA2/NAM7 HELICASE FAMILY"/>
    <property type="match status" value="1"/>
</dbReference>
<name>A0A9P6FEM3_9FUNG</name>
<dbReference type="InterPro" id="IPR027417">
    <property type="entry name" value="P-loop_NTPase"/>
</dbReference>
<keyword evidence="4" id="KW-1185">Reference proteome</keyword>
<dbReference type="InterPro" id="IPR045055">
    <property type="entry name" value="DNA2/NAM7-like"/>
</dbReference>
<dbReference type="GO" id="GO:0031048">
    <property type="term" value="P:regulatory ncRNA-mediated heterochromatin formation"/>
    <property type="evidence" value="ECO:0007669"/>
    <property type="project" value="TreeGrafter"/>
</dbReference>
<sequence length="1241" mass="139046">MQKEHLHPGAVAVKGVKVLKVVEDEDLVEAIEGAEDLTSRAAAIPAGVEMEEPGLQIDLAMQVLQQSDLDDLQSPLQIRMFLQSCLLNLSNHHSVDTSAVLYNLTSENGLAKLRHIMLHPEPVQEGGDVTSSIATFQTITLPLIGVLTRQILCQMTLTRESNRVFGLVHELRHPFLKLRVQSFMNSLLDRDLAKMSSSAFPLHPQHLLIMRFPDSISEIAPHVSDLAGLVDRCCQQSETGNARQVFLNPTLAIEMARLSTIVQNNTHDHKISREQRLQATPLGLPFQPVDGPGDLALHGPRNDNDHAMINMIEPLRVGIQAFVDLLERTDKRSDQDFVDPNVFRRLIKDNISLGVYRNVKFLDVTISGFNVGLTEISFDQPSKAQGLSHDDRKEFWELSRGRLMEGGLVCFVRRSKDQFDGDCRHPQVVLAVVQQRGGEGLFESEQTAHIQVSLTESASYSMVFTPAQPYSPDDEQWFMIEFPGSFFEGHRTTLRTLRDSRPSVLPFGKYIALTGEDTSRSHRASAPGVIDPPVYTAMPGFKFDLSVLLENGGLCTLDVRDPQSVNQAVTVLRERSSLNNTQALALVETLGREVALISGPPGTGKTKVGVDLIKVLLHNKEAMNCGPILVVSYTNHALDHFLEHLLDQGVTRIVRVGSQSKSPRLQEYSMKSILINSKKPCVARRILSENFAASEQTSLSIRDLTLALKSGYFDWKHVKEHLRHKNPAQCRQFEDSAPTHVASEYERWATGEDLVEKRGWNRHTDKKDKEETWPTVTSAALGDAPEIAGTPGYDILVSDRPISLLDGDVWSMSMQERRRLIAYWRPDIIRSIEQELEKQHRVLRSEEEIKLNSLDEARRLILSDMDVIGITTCGAAKFNTLLESVAPKIILCEEAGEVVESQILTALSPVTQHLILIGDHLQLRPHVQTYRLCSESLAGKRYNLNRSLFERLVTSEVNQLPVSPLTIQQRMRPEISSLIKNILYPTLEDGGPVHLYPDVGGISTNLFFMDHSHPEDRIYPYGLQSFSNSFEVEMIETLALHLIKNGYDLPGDIVVLTPYLGQLAKIRNHLEDRFVVLMDKRDEERLYAGGAEGTYEMLQRINSRTDAQEIQDTVRNHITICSIDNYQGEEAKIVLISLVRSETDYDDRELFGSIGFLKNPNRANSFNNRAASARGSPLSARIIQRQRGSFATLRIFEQQHQMEVALCLVKSSCHAAISALDLAILTTQITPYSNARGLVRV</sequence>
<reference evidence="3" key="1">
    <citation type="journal article" date="2020" name="Fungal Divers.">
        <title>Resolving the Mortierellaceae phylogeny through synthesis of multi-gene phylogenetics and phylogenomics.</title>
        <authorList>
            <person name="Vandepol N."/>
            <person name="Liber J."/>
            <person name="Desiro A."/>
            <person name="Na H."/>
            <person name="Kennedy M."/>
            <person name="Barry K."/>
            <person name="Grigoriev I.V."/>
            <person name="Miller A.N."/>
            <person name="O'Donnell K."/>
            <person name="Stajich J.E."/>
            <person name="Bonito G."/>
        </authorList>
    </citation>
    <scope>NUCLEOTIDE SEQUENCE</scope>
    <source>
        <strain evidence="3">NRRL 2591</strain>
    </source>
</reference>
<protein>
    <recommendedName>
        <fullName evidence="5">P-loop containing nucleoside triphosphate hydrolase protein</fullName>
    </recommendedName>
</protein>
<dbReference type="GO" id="GO:0004386">
    <property type="term" value="F:helicase activity"/>
    <property type="evidence" value="ECO:0007669"/>
    <property type="project" value="InterPro"/>
</dbReference>
<proteinExistence type="predicted"/>
<evidence type="ECO:0008006" key="5">
    <source>
        <dbReference type="Google" id="ProtNLM"/>
    </source>
</evidence>
<dbReference type="PANTHER" id="PTHR10887:SF445">
    <property type="entry name" value="NFX1-TYPE ZINC FINGER-CONTAINING PROTEIN 1"/>
    <property type="match status" value="1"/>
</dbReference>
<evidence type="ECO:0000259" key="1">
    <source>
        <dbReference type="Pfam" id="PF13086"/>
    </source>
</evidence>
<dbReference type="AlphaFoldDB" id="A0A9P6FEM3"/>
<dbReference type="Pfam" id="PF13086">
    <property type="entry name" value="AAA_11"/>
    <property type="match status" value="1"/>
</dbReference>